<proteinExistence type="inferred from homology"/>
<dbReference type="GO" id="GO:0005524">
    <property type="term" value="F:ATP binding"/>
    <property type="evidence" value="ECO:0007669"/>
    <property type="project" value="UniProtKB-KW"/>
</dbReference>
<evidence type="ECO:0000256" key="5">
    <source>
        <dbReference type="ARBA" id="ARBA00022840"/>
    </source>
</evidence>
<dbReference type="FunFam" id="2.60.34.10:FF:000014">
    <property type="entry name" value="Chaperone protein DnaK HSP70"/>
    <property type="match status" value="1"/>
</dbReference>
<name>A0AAW1CAH1_CROAD</name>
<dbReference type="InterPro" id="IPR029047">
    <property type="entry name" value="HSP70_peptide-bd_sf"/>
</dbReference>
<dbReference type="FunFam" id="3.30.420.40:FF:000020">
    <property type="entry name" value="Chaperone protein HscA homolog"/>
    <property type="match status" value="1"/>
</dbReference>
<dbReference type="Proteomes" id="UP001474421">
    <property type="component" value="Unassembled WGS sequence"/>
</dbReference>
<evidence type="ECO:0000256" key="6">
    <source>
        <dbReference type="ARBA" id="ARBA00030055"/>
    </source>
</evidence>
<evidence type="ECO:0000256" key="4">
    <source>
        <dbReference type="ARBA" id="ARBA00022741"/>
    </source>
</evidence>
<evidence type="ECO:0000313" key="13">
    <source>
        <dbReference type="EMBL" id="KAK9411161.1"/>
    </source>
</evidence>
<accession>A0AAW1CAH1</accession>
<dbReference type="InterPro" id="IPR029048">
    <property type="entry name" value="HSP70_C_sf"/>
</dbReference>
<dbReference type="AlphaFoldDB" id="A0AAW1CAH1"/>
<comment type="similarity">
    <text evidence="1 9">Belongs to the heat shock protein 70 family.</text>
</comment>
<evidence type="ECO:0000256" key="11">
    <source>
        <dbReference type="SAM" id="MobiDB-lite"/>
    </source>
</evidence>
<dbReference type="SUPFAM" id="SSF100920">
    <property type="entry name" value="Heat shock protein 70kD (HSP70), peptide-binding domain"/>
    <property type="match status" value="1"/>
</dbReference>
<keyword evidence="12" id="KW-1133">Transmembrane helix</keyword>
<comment type="catalytic activity">
    <reaction evidence="8">
        <text>ATP + H2O = ADP + phosphate + H(+)</text>
        <dbReference type="Rhea" id="RHEA:13065"/>
        <dbReference type="ChEBI" id="CHEBI:15377"/>
        <dbReference type="ChEBI" id="CHEBI:15378"/>
        <dbReference type="ChEBI" id="CHEBI:30616"/>
        <dbReference type="ChEBI" id="CHEBI:43474"/>
        <dbReference type="ChEBI" id="CHEBI:456216"/>
        <dbReference type="EC" id="3.6.4.10"/>
    </reaction>
    <physiologicalReaction direction="left-to-right" evidence="8">
        <dbReference type="Rhea" id="RHEA:13066"/>
    </physiologicalReaction>
</comment>
<feature type="compositionally biased region" description="Low complexity" evidence="11">
    <location>
        <begin position="753"/>
        <end position="768"/>
    </location>
</feature>
<evidence type="ECO:0000256" key="7">
    <source>
        <dbReference type="ARBA" id="ARBA00031419"/>
    </source>
</evidence>
<dbReference type="Gene3D" id="1.20.1270.10">
    <property type="match status" value="1"/>
</dbReference>
<sequence length="775" mass="84123">MLSATSAVSPQRLRRKRAVISPPFRLMHPSINLHFLTLKLGDLPPTASEAAIAQRGPPVTPLSPTHVGWRLPESRSRRRACFFSLLGFFRGLLPAAIMLSAARVLVLRRGGGVLGPAQVIWNGLSQDILRTVARRNYASEAIKGAVIGIDLGTTNSCVAVMEGKQAKVLENSEGARTTPSVIAFTGDGERLVGMPAKRQAVTNPHNTLYATKRLIGRRYDDPEVQKDIKNVPFKIVRASNGDAWVESHGKLYSPSQIGAFILMKMKETAENYLGHPAKNAVITVPAYFNDSQRQATKDAGQIAGLNVLRVINEPTAAALAYGLDKVEDKVIAVYDLGGGTFDISILEIQKGVFEVKSTNGDTFLGGEDFDQALLQHIVKEFKRETGVDLTKDNMALQRVREASEKAKCELSSSVQTDINLPYLTMDASGPKHLNMKLSRSQFEGIVADLIKRTIAPCQKAMQDAEVSKSDIGEVILVGGMTRMPKVQQTVQDMFGRSPSKAVNPDEAVAIGAAIQGGVLAGDVTDVLLLDVTPLSLGIETLGGVFTKLINRNTTIPTKKSQVFSTAADGQTQVEIKVHQGEREMAGDNKLLGQFTLVGIPPAPRGVPQIEVTFDIDANGIVHVSAKDKGTGREQQIVIQSSGGLSKDDIENMVKNAEKYAEEDRRKKERVEAVNMAEGIIHDTESKMEEFKDQLPADECGKLKEEIAKMRELLARKDSETGENIRQAAMSLQQASLKLFEMAYKKMASERESSGSSQGSGSHDSGSSGDQKEEKQ</sequence>
<dbReference type="EC" id="3.6.4.10" evidence="2"/>
<dbReference type="InterPro" id="IPR013126">
    <property type="entry name" value="Hsp_70_fam"/>
</dbReference>
<dbReference type="Gene3D" id="3.30.30.30">
    <property type="match status" value="1"/>
</dbReference>
<dbReference type="SUPFAM" id="SSF53067">
    <property type="entry name" value="Actin-like ATPase domain"/>
    <property type="match status" value="2"/>
</dbReference>
<evidence type="ECO:0000256" key="2">
    <source>
        <dbReference type="ARBA" id="ARBA00012554"/>
    </source>
</evidence>
<dbReference type="GO" id="GO:0140662">
    <property type="term" value="F:ATP-dependent protein folding chaperone"/>
    <property type="evidence" value="ECO:0007669"/>
    <property type="project" value="InterPro"/>
</dbReference>
<dbReference type="InterPro" id="IPR043129">
    <property type="entry name" value="ATPase_NBD"/>
</dbReference>
<dbReference type="FunFam" id="3.90.640.10:FF:000003">
    <property type="entry name" value="Molecular chaperone DnaK"/>
    <property type="match status" value="1"/>
</dbReference>
<keyword evidence="12" id="KW-0472">Membrane</keyword>
<evidence type="ECO:0000256" key="9">
    <source>
        <dbReference type="RuleBase" id="RU003322"/>
    </source>
</evidence>
<keyword evidence="12" id="KW-0812">Transmembrane</keyword>
<comment type="caution">
    <text evidence="13">The sequence shown here is derived from an EMBL/GenBank/DDBJ whole genome shotgun (WGS) entry which is preliminary data.</text>
</comment>
<dbReference type="FunFam" id="3.30.420.40:FF:000004">
    <property type="entry name" value="Molecular chaperone DnaK"/>
    <property type="match status" value="1"/>
</dbReference>
<evidence type="ECO:0000313" key="14">
    <source>
        <dbReference type="Proteomes" id="UP001474421"/>
    </source>
</evidence>
<dbReference type="Gene3D" id="3.30.420.40">
    <property type="match status" value="2"/>
</dbReference>
<keyword evidence="10" id="KW-0175">Coiled coil</keyword>
<organism evidence="13 14">
    <name type="scientific">Crotalus adamanteus</name>
    <name type="common">Eastern diamondback rattlesnake</name>
    <dbReference type="NCBI Taxonomy" id="8729"/>
    <lineage>
        <taxon>Eukaryota</taxon>
        <taxon>Metazoa</taxon>
        <taxon>Chordata</taxon>
        <taxon>Craniata</taxon>
        <taxon>Vertebrata</taxon>
        <taxon>Euteleostomi</taxon>
        <taxon>Lepidosauria</taxon>
        <taxon>Squamata</taxon>
        <taxon>Bifurcata</taxon>
        <taxon>Unidentata</taxon>
        <taxon>Episquamata</taxon>
        <taxon>Toxicofera</taxon>
        <taxon>Serpentes</taxon>
        <taxon>Colubroidea</taxon>
        <taxon>Viperidae</taxon>
        <taxon>Crotalinae</taxon>
        <taxon>Crotalus</taxon>
    </lineage>
</organism>
<dbReference type="PROSITE" id="PS00297">
    <property type="entry name" value="HSP70_1"/>
    <property type="match status" value="1"/>
</dbReference>
<dbReference type="InterPro" id="IPR012725">
    <property type="entry name" value="Chaperone_DnaK"/>
</dbReference>
<keyword evidence="5 9" id="KW-0067">ATP-binding</keyword>
<evidence type="ECO:0000256" key="8">
    <source>
        <dbReference type="ARBA" id="ARBA00050527"/>
    </source>
</evidence>
<dbReference type="NCBIfam" id="NF003520">
    <property type="entry name" value="PRK05183.1"/>
    <property type="match status" value="1"/>
</dbReference>
<dbReference type="FunFam" id="3.30.30.30:FF:000003">
    <property type="entry name" value="Heat shock protein 9"/>
    <property type="match status" value="1"/>
</dbReference>
<dbReference type="CDD" id="cd11733">
    <property type="entry name" value="ASKHA_NBD_HSP70_HSPA9"/>
    <property type="match status" value="1"/>
</dbReference>
<reference evidence="13 14" key="1">
    <citation type="journal article" date="2024" name="Proc. Natl. Acad. Sci. U.S.A.">
        <title>The genetic regulatory architecture and epigenomic basis for age-related changes in rattlesnake venom.</title>
        <authorList>
            <person name="Hogan M.P."/>
            <person name="Holding M.L."/>
            <person name="Nystrom G.S."/>
            <person name="Colston T.J."/>
            <person name="Bartlett D.A."/>
            <person name="Mason A.J."/>
            <person name="Ellsworth S.A."/>
            <person name="Rautsaw R.M."/>
            <person name="Lawrence K.C."/>
            <person name="Strickland J.L."/>
            <person name="He B."/>
            <person name="Fraser P."/>
            <person name="Margres M.J."/>
            <person name="Gilbert D.M."/>
            <person name="Gibbs H.L."/>
            <person name="Parkinson C.L."/>
            <person name="Rokyta D.R."/>
        </authorList>
    </citation>
    <scope>NUCLEOTIDE SEQUENCE [LARGE SCALE GENOMIC DNA]</scope>
    <source>
        <strain evidence="13">DRR0105</strain>
    </source>
</reference>
<feature type="region of interest" description="Disordered" evidence="11">
    <location>
        <begin position="746"/>
        <end position="775"/>
    </location>
</feature>
<dbReference type="Pfam" id="PF00012">
    <property type="entry name" value="HSP70"/>
    <property type="match status" value="1"/>
</dbReference>
<dbReference type="NCBIfam" id="NF001413">
    <property type="entry name" value="PRK00290.1"/>
    <property type="match status" value="1"/>
</dbReference>
<evidence type="ECO:0000256" key="12">
    <source>
        <dbReference type="SAM" id="Phobius"/>
    </source>
</evidence>
<keyword evidence="4 9" id="KW-0547">Nucleotide-binding</keyword>
<dbReference type="GO" id="GO:0051082">
    <property type="term" value="F:unfolded protein binding"/>
    <property type="evidence" value="ECO:0007669"/>
    <property type="project" value="InterPro"/>
</dbReference>
<dbReference type="PROSITE" id="PS01036">
    <property type="entry name" value="HSP70_3"/>
    <property type="match status" value="1"/>
</dbReference>
<dbReference type="EMBL" id="JAOTOJ010000001">
    <property type="protein sequence ID" value="KAK9411161.1"/>
    <property type="molecule type" value="Genomic_DNA"/>
</dbReference>
<dbReference type="PANTHER" id="PTHR19375">
    <property type="entry name" value="HEAT SHOCK PROTEIN 70KDA"/>
    <property type="match status" value="1"/>
</dbReference>
<dbReference type="GO" id="GO:0005759">
    <property type="term" value="C:mitochondrial matrix"/>
    <property type="evidence" value="ECO:0007669"/>
    <property type="project" value="UniProtKB-ARBA"/>
</dbReference>
<evidence type="ECO:0000256" key="10">
    <source>
        <dbReference type="SAM" id="Coils"/>
    </source>
</evidence>
<dbReference type="NCBIfam" id="TIGR02350">
    <property type="entry name" value="prok_dnaK"/>
    <property type="match status" value="1"/>
</dbReference>
<dbReference type="HAMAP" id="MF_00332">
    <property type="entry name" value="DnaK"/>
    <property type="match status" value="1"/>
</dbReference>
<dbReference type="PROSITE" id="PS00329">
    <property type="entry name" value="HSP70_2"/>
    <property type="match status" value="1"/>
</dbReference>
<dbReference type="Gene3D" id="2.60.34.10">
    <property type="entry name" value="Substrate Binding Domain Of DNAk, Chain A, domain 1"/>
    <property type="match status" value="1"/>
</dbReference>
<gene>
    <name evidence="13" type="ORF">NXF25_002336</name>
</gene>
<keyword evidence="14" id="KW-1185">Reference proteome</keyword>
<dbReference type="InterPro" id="IPR018181">
    <property type="entry name" value="Heat_shock_70_CS"/>
</dbReference>
<dbReference type="FunFam" id="1.20.1270.10:FF:000011">
    <property type="entry name" value="stress-70 protein, mitochondrial isoform X1"/>
    <property type="match status" value="1"/>
</dbReference>
<evidence type="ECO:0000256" key="3">
    <source>
        <dbReference type="ARBA" id="ARBA00019355"/>
    </source>
</evidence>
<feature type="transmembrane region" description="Helical" evidence="12">
    <location>
        <begin position="80"/>
        <end position="99"/>
    </location>
</feature>
<feature type="coiled-coil region" evidence="10">
    <location>
        <begin position="646"/>
        <end position="673"/>
    </location>
</feature>
<dbReference type="PRINTS" id="PR00301">
    <property type="entry name" value="HEATSHOCK70"/>
</dbReference>
<evidence type="ECO:0000256" key="1">
    <source>
        <dbReference type="ARBA" id="ARBA00007381"/>
    </source>
</evidence>
<protein>
    <recommendedName>
        <fullName evidence="3">Stress-70 protein, mitochondrial</fullName>
        <ecNumber evidence="2">3.6.4.10</ecNumber>
    </recommendedName>
    <alternativeName>
        <fullName evidence="7">75 kDa glucose-regulated protein</fullName>
    </alternativeName>
    <alternativeName>
        <fullName evidence="6">Heat shock 70 kDa protein 9</fullName>
    </alternativeName>
</protein>
<dbReference type="Gene3D" id="3.90.640.10">
    <property type="entry name" value="Actin, Chain A, domain 4"/>
    <property type="match status" value="1"/>
</dbReference>